<dbReference type="NCBIfam" id="TIGR01907">
    <property type="entry name" value="casE_Cse3"/>
    <property type="match status" value="1"/>
</dbReference>
<dbReference type="AlphaFoldDB" id="A0A377CV10"/>
<accession>A0A377CV10</accession>
<dbReference type="Pfam" id="PF08798">
    <property type="entry name" value="CRISPR_assoc"/>
    <property type="match status" value="1"/>
</dbReference>
<dbReference type="RefSeq" id="WP_001753000.1">
    <property type="nucleotide sequence ID" value="NZ_AP019675.1"/>
</dbReference>
<evidence type="ECO:0000313" key="1">
    <source>
        <dbReference type="EMBL" id="STM07791.1"/>
    </source>
</evidence>
<evidence type="ECO:0000313" key="2">
    <source>
        <dbReference type="Proteomes" id="UP000254052"/>
    </source>
</evidence>
<dbReference type="Proteomes" id="UP000254052">
    <property type="component" value="Unassembled WGS sequence"/>
</dbReference>
<dbReference type="SMART" id="SM01101">
    <property type="entry name" value="CRISPR_assoc"/>
    <property type="match status" value="1"/>
</dbReference>
<protein>
    <submittedName>
        <fullName evidence="1">Putative CRISPR-associated protein</fullName>
    </submittedName>
</protein>
<organism evidence="1 2">
    <name type="scientific">Escherichia coli</name>
    <dbReference type="NCBI Taxonomy" id="562"/>
    <lineage>
        <taxon>Bacteria</taxon>
        <taxon>Pseudomonadati</taxon>
        <taxon>Pseudomonadota</taxon>
        <taxon>Gammaproteobacteria</taxon>
        <taxon>Enterobacterales</taxon>
        <taxon>Enterobacteriaceae</taxon>
        <taxon>Escherichia</taxon>
    </lineage>
</organism>
<dbReference type="InterPro" id="IPR010179">
    <property type="entry name" value="CRISPR-assoc_prot_Cse3"/>
</dbReference>
<reference evidence="1 2" key="1">
    <citation type="submission" date="2018-06" db="EMBL/GenBank/DDBJ databases">
        <authorList>
            <consortium name="Pathogen Informatics"/>
            <person name="Doyle S."/>
        </authorList>
    </citation>
    <scope>NUCLEOTIDE SEQUENCE [LARGE SCALE GENOMIC DNA]</scope>
    <source>
        <strain evidence="1 2">NCTC9962</strain>
    </source>
</reference>
<gene>
    <name evidence="1" type="ORF">NCTC9962_05412</name>
</gene>
<name>A0A377CV10_ECOLX</name>
<dbReference type="EMBL" id="UGED01000011">
    <property type="protein sequence ID" value="STM07791.1"/>
    <property type="molecule type" value="Genomic_DNA"/>
</dbReference>
<dbReference type="SUPFAM" id="SSF117987">
    <property type="entry name" value="CRISPR-associated protein"/>
    <property type="match status" value="2"/>
</dbReference>
<dbReference type="Gene3D" id="3.30.70.1200">
    <property type="entry name" value="Crispr-associated protein, domain 1"/>
    <property type="match status" value="1"/>
</dbReference>
<sequence>MYLSRIQLRFNQLQPEMLKKWDAATPYASHQWLWQLFPDQEKRPFLFRQEARGGFFMLSSTPPLAQHSLFIIETKLFKPQLALGLVLDFQLRANPVITRNGKRSDVMMNAKYLAKMNDVPKEHWWELQQQAAQEWLEKQGEQHGFRLIPQEADEFAQWAGEEYQAMNERCGCVKGYQQYRFIRRNNENPIAYSSVDFAGTLCITDVMQFENALFAGLGKSKAMGCGLLMVKRAAQ</sequence>
<dbReference type="Gene3D" id="3.30.70.1210">
    <property type="entry name" value="Crispr-associated protein, domain 2"/>
    <property type="match status" value="1"/>
</dbReference>
<proteinExistence type="predicted"/>